<gene>
    <name evidence="1" type="ordered locus">Bpet2048</name>
</gene>
<organism evidence="1 2">
    <name type="scientific">Bordetella petrii (strain ATCC BAA-461 / DSM 12804 / CCUG 43448 / CIP 107267 / Se-1111R)</name>
    <dbReference type="NCBI Taxonomy" id="340100"/>
    <lineage>
        <taxon>Bacteria</taxon>
        <taxon>Pseudomonadati</taxon>
        <taxon>Pseudomonadota</taxon>
        <taxon>Betaproteobacteria</taxon>
        <taxon>Burkholderiales</taxon>
        <taxon>Alcaligenaceae</taxon>
        <taxon>Bordetella</taxon>
    </lineage>
</organism>
<dbReference type="NCBIfam" id="NF046053">
    <property type="entry name" value="lipo_BPTD_2524"/>
    <property type="match status" value="1"/>
</dbReference>
<dbReference type="AlphaFoldDB" id="A9IKB4"/>
<accession>A9IKB4</accession>
<evidence type="ECO:0000313" key="1">
    <source>
        <dbReference type="EMBL" id="CAP42388.1"/>
    </source>
</evidence>
<dbReference type="Proteomes" id="UP000001225">
    <property type="component" value="Chromosome"/>
</dbReference>
<protein>
    <submittedName>
        <fullName evidence="1">Lipoprotein</fullName>
    </submittedName>
</protein>
<name>A9IKB4_BORPD</name>
<evidence type="ECO:0000313" key="2">
    <source>
        <dbReference type="Proteomes" id="UP000001225"/>
    </source>
</evidence>
<dbReference type="KEGG" id="bpt:Bpet2048"/>
<keyword evidence="2" id="KW-1185">Reference proteome</keyword>
<dbReference type="EMBL" id="AM902716">
    <property type="protein sequence ID" value="CAP42388.1"/>
    <property type="molecule type" value="Genomic_DNA"/>
</dbReference>
<sequence>MPAWTDSAEMNMRILGLAISITAVALSGCASKGLLSGDPPGATATFPVQADFQAAYRRAGEYVRVCHEQRRHPYGVVYMSHHSLGQKGAPNEIRIYKKTEPAKILEIIRAQPDGPATSQATVMVLGDAPWDQAEVQAAQASIQSATPVCRPLAN</sequence>
<reference evidence="1 2" key="1">
    <citation type="journal article" date="2008" name="BMC Genomics">
        <title>The missing link: Bordetella petrii is endowed with both the metabolic versatility of environmental bacteria and virulence traits of pathogenic Bordetellae.</title>
        <authorList>
            <person name="Gross R."/>
            <person name="Guzman C.A."/>
            <person name="Sebaihia M."/>
            <person name="Martins Dos Santos V.A."/>
            <person name="Pieper D.H."/>
            <person name="Koebnik R."/>
            <person name="Lechner M."/>
            <person name="Bartels D."/>
            <person name="Buhrmester J."/>
            <person name="Choudhuri J.V."/>
            <person name="Ebensen T."/>
            <person name="Gaigalat L."/>
            <person name="Herrmann S."/>
            <person name="Khachane A.N."/>
            <person name="Larisch C."/>
            <person name="Link S."/>
            <person name="Linke B."/>
            <person name="Meyer F."/>
            <person name="Mormann S."/>
            <person name="Nakunst D."/>
            <person name="Rueckert C."/>
            <person name="Schneiker-Bekel S."/>
            <person name="Schulze K."/>
            <person name="Vorhoelter F.J."/>
            <person name="Yevsa T."/>
            <person name="Engle J.T."/>
            <person name="Goldman W.E."/>
            <person name="Puehler A."/>
            <person name="Goebel U.B."/>
            <person name="Goesmann A."/>
            <person name="Bloecker H."/>
            <person name="Kaiser O."/>
            <person name="Martinez-Arias R."/>
        </authorList>
    </citation>
    <scope>NUCLEOTIDE SEQUENCE [LARGE SCALE GENOMIC DNA]</scope>
    <source>
        <strain evidence="2">ATCC BAA-461 / DSM 12804 / CCUG 43448 / CIP 107267 / Se-1111R</strain>
    </source>
</reference>
<keyword evidence="1" id="KW-0449">Lipoprotein</keyword>
<proteinExistence type="predicted"/>
<dbReference type="STRING" id="94624.Bpet2048"/>
<dbReference type="eggNOG" id="ENOG5031MEZ">
    <property type="taxonomic scope" value="Bacteria"/>
</dbReference>